<name>A0A6H5GPH7_9HEMI</name>
<dbReference type="CDD" id="cd00303">
    <property type="entry name" value="retropepsin_like"/>
    <property type="match status" value="1"/>
</dbReference>
<dbReference type="InterPro" id="IPR005312">
    <property type="entry name" value="DUF1759"/>
</dbReference>
<dbReference type="OrthoDB" id="6616707at2759"/>
<dbReference type="Pfam" id="PF18701">
    <property type="entry name" value="DUF5641"/>
    <property type="match status" value="1"/>
</dbReference>
<dbReference type="Proteomes" id="UP000479000">
    <property type="component" value="Unassembled WGS sequence"/>
</dbReference>
<dbReference type="GO" id="GO:0015074">
    <property type="term" value="P:DNA integration"/>
    <property type="evidence" value="ECO:0007669"/>
    <property type="project" value="InterPro"/>
</dbReference>
<feature type="domain" description="Integrase catalytic" evidence="2">
    <location>
        <begin position="1437"/>
        <end position="1631"/>
    </location>
</feature>
<dbReference type="EMBL" id="CADCXU010016162">
    <property type="protein sequence ID" value="CAB0005283.1"/>
    <property type="molecule type" value="Genomic_DNA"/>
</dbReference>
<sequence>MGVIDDYAFTTGTLTTKVERIAVAAATYDADPTEKNKRLFMVMAERLDEFYTTFHDTIAKINTYNSRNGIEEDLEAAINRFEGPYYASKASVLAITGDRDRDRRRSLDEASNVANRSSVQAAPQIQLPTLKLPVFSGDLRTWQNFTEVFRASVHNNLGLSDIQRHAYLRAGLAGEALSLVAALPLTAQNYSVCWDTLAKRYDHTHLITNAHLETLFDLPRTADNATSIRAFAAKIMESLGALAALEHEVAGWAVPLLFLLCRKLHTKLRISWERRVVEEPLPTISYFVDFLNEQARIMEVACPSAEPSLPRRTDRGSTKGRGTPERRAMAFAIGSNVLACPRCSANHNLEDCGEFRRSSPRDRLHFIRSKKLCLACLRTAHFAGVCPRQSPCKHCNQRHHSLLHLNQTRFGPSPGTPSERPGTSPPTSSETTTAGANGHALAMRVKPAYSKGRIIIATAIAQVLGGDGKYHPTRIMIDPGSEADFIRRACVHRLRLKSRPAEVPLVGLSNRSLGVCREYVDCHFQPAKGVEINTQALIIDDIGKMPSVSSPQLPSDMVANRPLADERYFLAADVDILLGAQWFPYILIGEPILGTNEMPSLIPSIWGHLVIGKYGMKVATQTRAAFVRDDSDVGAILHRFWEIEEPPVVEHLSSSDQECEDLYCRSVKRQPDGRYVVALPLSSQAQNLGISRPAALRRFLSLERRLNQDRTLREQYHEFMEDHLGQGHMVPAPGSPPDGNQYYIPHHCIFRRDSKGSVSKFRVVFDSSMKTLNGPSLNEVVHKGQKLQADIVDILVRFRFFEVILIADVRQMYRNIRIYEEHQDFQRILWRFNAEDPIQEFKLTTVTYGVSCSPFLAIRTLHQLVQDEGGPFPLASAAIMHDTFMDDVVKSVPSIAEALELQQQLQNLMNLGQFELRKWRSNRPAVLQQVPEEHRAKDDFVQSFENENEPTAKILGLIWRSTDDTFGYQIASVPRRITKRSIMSEIAKIYDPIGFLCPVIFLGKCMLRHLWQLGVDWDEPLPSEICQRWERFQAELQSLHSFTLPRCLGLDQVTSVQLHAFADSSEKGYAGVVYLRTESISGQVKVSLMMAKSKVAPVKSCSLPRLELCGILLAARLVQRISSLIRPACPIQSSTVWTDSMVALHWVTSPPHRWKTFVANRVSSAQQLVAAECYRHVPTTSNPADCASRGLLPSEILQHSMWLTGPTWLAGPSKNWPCGALQGPHNESEVEARVSTFMINLTVAPSSLFNNLLSRLSSYSRLLRVVAWMHRGVENWISMWKGRVRHLHGHLTMKELDAALVTCVKWTQEEAFAGELDRLRHGKPATQELRRLSPFLDSQGIIRVGGRLKYAELSTNRKHPIVLPRKHKFTLLVIEFYHQIHLHPGLSTLHSIIRQSFWIVAGRAAIYSQISKCLRCFRTNPTPTQPPMADLPFDRVNPGRPFEVTGVDYGGPFYITMARTRKPRILKAYLCIFICFKIKAVHLELVSELTTEAFLAALTRFKARRPSVSVIHSDCGTNFVGAKRKLEEWARLSENNDFINQVSHFTTARRIDWRLNPPASPHFGGIWEANIKSAKRLLARAIGQQVLTYEELSTVLCQVEATLNSRPLVPMSNDPRDLEALTPAHFLCMEPPVALPEPEVDTHRSLRDRWALLRGLTQSFWKRWSADYLNTLQQRNKWTRPAPPLTKDMLVVLKEENAPPLSWRLGRIINTFPGGDGLVRVVEVKTAHGVVRRAAAKVCPLPIE</sequence>
<dbReference type="PANTHER" id="PTHR47331">
    <property type="entry name" value="PHD-TYPE DOMAIN-CONTAINING PROTEIN"/>
    <property type="match status" value="1"/>
</dbReference>
<dbReference type="InterPro" id="IPR040676">
    <property type="entry name" value="DUF5641"/>
</dbReference>
<dbReference type="PROSITE" id="PS50994">
    <property type="entry name" value="INTEGRASE"/>
    <property type="match status" value="1"/>
</dbReference>
<gene>
    <name evidence="3" type="ORF">NTEN_LOCUS10760</name>
</gene>
<protein>
    <recommendedName>
        <fullName evidence="2">Integrase catalytic domain-containing protein</fullName>
    </recommendedName>
</protein>
<dbReference type="Gene3D" id="3.30.420.10">
    <property type="entry name" value="Ribonuclease H-like superfamily/Ribonuclease H"/>
    <property type="match status" value="1"/>
</dbReference>
<dbReference type="PANTHER" id="PTHR47331:SF1">
    <property type="entry name" value="GAG-LIKE PROTEIN"/>
    <property type="match status" value="1"/>
</dbReference>
<dbReference type="GO" id="GO:0003676">
    <property type="term" value="F:nucleic acid binding"/>
    <property type="evidence" value="ECO:0007669"/>
    <property type="project" value="InterPro"/>
</dbReference>
<dbReference type="SUPFAM" id="SSF53098">
    <property type="entry name" value="Ribonuclease H-like"/>
    <property type="match status" value="1"/>
</dbReference>
<dbReference type="InterPro" id="IPR008042">
    <property type="entry name" value="Retrotrans_Pao"/>
</dbReference>
<accession>A0A6H5GPH7</accession>
<dbReference type="InterPro" id="IPR012337">
    <property type="entry name" value="RNaseH-like_sf"/>
</dbReference>
<dbReference type="GO" id="GO:0042575">
    <property type="term" value="C:DNA polymerase complex"/>
    <property type="evidence" value="ECO:0007669"/>
    <property type="project" value="UniProtKB-ARBA"/>
</dbReference>
<dbReference type="InterPro" id="IPR036397">
    <property type="entry name" value="RNaseH_sf"/>
</dbReference>
<evidence type="ECO:0000256" key="1">
    <source>
        <dbReference type="SAM" id="MobiDB-lite"/>
    </source>
</evidence>
<evidence type="ECO:0000259" key="2">
    <source>
        <dbReference type="PROSITE" id="PS50994"/>
    </source>
</evidence>
<dbReference type="InterPro" id="IPR043502">
    <property type="entry name" value="DNA/RNA_pol_sf"/>
</dbReference>
<evidence type="ECO:0000313" key="3">
    <source>
        <dbReference type="EMBL" id="CAB0005283.1"/>
    </source>
</evidence>
<evidence type="ECO:0000313" key="4">
    <source>
        <dbReference type="Proteomes" id="UP000479000"/>
    </source>
</evidence>
<dbReference type="InterPro" id="IPR001584">
    <property type="entry name" value="Integrase_cat-core"/>
</dbReference>
<dbReference type="SUPFAM" id="SSF56672">
    <property type="entry name" value="DNA/RNA polymerases"/>
    <property type="match status" value="1"/>
</dbReference>
<organism evidence="3 4">
    <name type="scientific">Nesidiocoris tenuis</name>
    <dbReference type="NCBI Taxonomy" id="355587"/>
    <lineage>
        <taxon>Eukaryota</taxon>
        <taxon>Metazoa</taxon>
        <taxon>Ecdysozoa</taxon>
        <taxon>Arthropoda</taxon>
        <taxon>Hexapoda</taxon>
        <taxon>Insecta</taxon>
        <taxon>Pterygota</taxon>
        <taxon>Neoptera</taxon>
        <taxon>Paraneoptera</taxon>
        <taxon>Hemiptera</taxon>
        <taxon>Heteroptera</taxon>
        <taxon>Panheteroptera</taxon>
        <taxon>Cimicomorpha</taxon>
        <taxon>Miridae</taxon>
        <taxon>Dicyphina</taxon>
        <taxon>Nesidiocoris</taxon>
    </lineage>
</organism>
<dbReference type="Pfam" id="PF03564">
    <property type="entry name" value="DUF1759"/>
    <property type="match status" value="1"/>
</dbReference>
<dbReference type="Pfam" id="PF05380">
    <property type="entry name" value="Peptidase_A17"/>
    <property type="match status" value="1"/>
</dbReference>
<reference evidence="3 4" key="1">
    <citation type="submission" date="2020-02" db="EMBL/GenBank/DDBJ databases">
        <authorList>
            <person name="Ferguson B K."/>
        </authorList>
    </citation>
    <scope>NUCLEOTIDE SEQUENCE [LARGE SCALE GENOMIC DNA]</scope>
</reference>
<feature type="compositionally biased region" description="Low complexity" evidence="1">
    <location>
        <begin position="411"/>
        <end position="433"/>
    </location>
</feature>
<keyword evidence="4" id="KW-1185">Reference proteome</keyword>
<feature type="region of interest" description="Disordered" evidence="1">
    <location>
        <begin position="406"/>
        <end position="438"/>
    </location>
</feature>
<dbReference type="GO" id="GO:0071897">
    <property type="term" value="P:DNA biosynthetic process"/>
    <property type="evidence" value="ECO:0007669"/>
    <property type="project" value="UniProtKB-ARBA"/>
</dbReference>
<proteinExistence type="predicted"/>